<comment type="caution">
    <text evidence="2">The sequence shown here is derived from an EMBL/GenBank/DDBJ whole genome shotgun (WGS) entry which is preliminary data.</text>
</comment>
<sequence length="66" mass="7170">RKMINGDGEEAIGKKKKNKKKRGPKVQTDSSSVLCAGIDVCLCDVGEAIQEVMESYEVEIDGETNP</sequence>
<evidence type="ECO:0000313" key="3">
    <source>
        <dbReference type="Proteomes" id="UP001266305"/>
    </source>
</evidence>
<protein>
    <submittedName>
        <fullName evidence="2">Uncharacterized protein</fullName>
    </submittedName>
</protein>
<dbReference type="Proteomes" id="UP001266305">
    <property type="component" value="Unassembled WGS sequence"/>
</dbReference>
<evidence type="ECO:0000313" key="2">
    <source>
        <dbReference type="EMBL" id="KAK2115733.1"/>
    </source>
</evidence>
<feature type="region of interest" description="Disordered" evidence="1">
    <location>
        <begin position="1"/>
        <end position="28"/>
    </location>
</feature>
<dbReference type="InterPro" id="IPR036005">
    <property type="entry name" value="Creatinase/aminopeptidase-like"/>
</dbReference>
<feature type="non-terminal residue" evidence="2">
    <location>
        <position position="1"/>
    </location>
</feature>
<gene>
    <name evidence="2" type="ORF">P7K49_006359</name>
</gene>
<evidence type="ECO:0000256" key="1">
    <source>
        <dbReference type="SAM" id="MobiDB-lite"/>
    </source>
</evidence>
<name>A0ABQ9W4L2_SAGOE</name>
<organism evidence="2 3">
    <name type="scientific">Saguinus oedipus</name>
    <name type="common">Cotton-top tamarin</name>
    <name type="synonym">Oedipomidas oedipus</name>
    <dbReference type="NCBI Taxonomy" id="9490"/>
    <lineage>
        <taxon>Eukaryota</taxon>
        <taxon>Metazoa</taxon>
        <taxon>Chordata</taxon>
        <taxon>Craniata</taxon>
        <taxon>Vertebrata</taxon>
        <taxon>Euteleostomi</taxon>
        <taxon>Mammalia</taxon>
        <taxon>Eutheria</taxon>
        <taxon>Euarchontoglires</taxon>
        <taxon>Primates</taxon>
        <taxon>Haplorrhini</taxon>
        <taxon>Platyrrhini</taxon>
        <taxon>Cebidae</taxon>
        <taxon>Callitrichinae</taxon>
        <taxon>Saguinus</taxon>
    </lineage>
</organism>
<accession>A0ABQ9W4L2</accession>
<reference evidence="2 3" key="1">
    <citation type="submission" date="2023-05" db="EMBL/GenBank/DDBJ databases">
        <title>B98-5 Cell Line De Novo Hybrid Assembly: An Optical Mapping Approach.</title>
        <authorList>
            <person name="Kananen K."/>
            <person name="Auerbach J.A."/>
            <person name="Kautto E."/>
            <person name="Blachly J.S."/>
        </authorList>
    </citation>
    <scope>NUCLEOTIDE SEQUENCE [LARGE SCALE GENOMIC DNA]</scope>
    <source>
        <strain evidence="2">B95-8</strain>
        <tissue evidence="2">Cell line</tissue>
    </source>
</reference>
<feature type="compositionally biased region" description="Basic residues" evidence="1">
    <location>
        <begin position="14"/>
        <end position="24"/>
    </location>
</feature>
<proteinExistence type="predicted"/>
<dbReference type="Gene3D" id="3.90.230.10">
    <property type="entry name" value="Creatinase/methionine aminopeptidase superfamily"/>
    <property type="match status" value="1"/>
</dbReference>
<keyword evidence="3" id="KW-1185">Reference proteome</keyword>
<dbReference type="EMBL" id="JASSZA010000003">
    <property type="protein sequence ID" value="KAK2115733.1"/>
    <property type="molecule type" value="Genomic_DNA"/>
</dbReference>